<organism evidence="2 3">
    <name type="scientific">Brassica carinata</name>
    <name type="common">Ethiopian mustard</name>
    <name type="synonym">Abyssinian cabbage</name>
    <dbReference type="NCBI Taxonomy" id="52824"/>
    <lineage>
        <taxon>Eukaryota</taxon>
        <taxon>Viridiplantae</taxon>
        <taxon>Streptophyta</taxon>
        <taxon>Embryophyta</taxon>
        <taxon>Tracheophyta</taxon>
        <taxon>Spermatophyta</taxon>
        <taxon>Magnoliopsida</taxon>
        <taxon>eudicotyledons</taxon>
        <taxon>Gunneridae</taxon>
        <taxon>Pentapetalae</taxon>
        <taxon>rosids</taxon>
        <taxon>malvids</taxon>
        <taxon>Brassicales</taxon>
        <taxon>Brassicaceae</taxon>
        <taxon>Brassiceae</taxon>
        <taxon>Brassica</taxon>
    </lineage>
</organism>
<dbReference type="InterPro" id="IPR003871">
    <property type="entry name" value="RFA1B/D_OB_1st"/>
</dbReference>
<reference evidence="2 3" key="1">
    <citation type="submission" date="2020-02" db="EMBL/GenBank/DDBJ databases">
        <authorList>
            <person name="Ma Q."/>
            <person name="Huang Y."/>
            <person name="Song X."/>
            <person name="Pei D."/>
        </authorList>
    </citation>
    <scope>NUCLEOTIDE SEQUENCE [LARGE SCALE GENOMIC DNA]</scope>
    <source>
        <strain evidence="2">Sxm20200214</strain>
        <tissue evidence="2">Leaf</tissue>
    </source>
</reference>
<feature type="domain" description="Replication protein A 70 kDa DNA-binding subunit B/D first OB fold" evidence="1">
    <location>
        <begin position="5"/>
        <end position="68"/>
    </location>
</feature>
<dbReference type="OrthoDB" id="1045357at2759"/>
<name>A0A8X7U849_BRACI</name>
<accession>A0A8X7U849</accession>
<evidence type="ECO:0000313" key="2">
    <source>
        <dbReference type="EMBL" id="KAG2268799.1"/>
    </source>
</evidence>
<evidence type="ECO:0000313" key="3">
    <source>
        <dbReference type="Proteomes" id="UP000886595"/>
    </source>
</evidence>
<comment type="caution">
    <text evidence="2">The sequence shown here is derived from an EMBL/GenBank/DDBJ whole genome shotgun (WGS) entry which is preliminary data.</text>
</comment>
<protein>
    <recommendedName>
        <fullName evidence="1">Replication protein A 70 kDa DNA-binding subunit B/D first OB fold domain-containing protein</fullName>
    </recommendedName>
</protein>
<dbReference type="InterPro" id="IPR012340">
    <property type="entry name" value="NA-bd_OB-fold"/>
</dbReference>
<sequence>MIKIIRVVIPYIFKENSIVAGGLTIEMVLIDSNGVEINASIKKDLVNQFDSFLSQGCSKILINFSLNDSLIHGPFLLRYVGFKTYNSPFVLKLVCVFS</sequence>
<gene>
    <name evidence="2" type="ORF">Bca52824_063354</name>
</gene>
<evidence type="ECO:0000259" key="1">
    <source>
        <dbReference type="Pfam" id="PF02721"/>
    </source>
</evidence>
<proteinExistence type="predicted"/>
<dbReference type="AlphaFoldDB" id="A0A8X7U849"/>
<keyword evidence="3" id="KW-1185">Reference proteome</keyword>
<dbReference type="Gene3D" id="2.40.50.140">
    <property type="entry name" value="Nucleic acid-binding proteins"/>
    <property type="match status" value="1"/>
</dbReference>
<dbReference type="EMBL" id="JAAMPC010000013">
    <property type="protein sequence ID" value="KAG2268799.1"/>
    <property type="molecule type" value="Genomic_DNA"/>
</dbReference>
<dbReference type="Proteomes" id="UP000886595">
    <property type="component" value="Unassembled WGS sequence"/>
</dbReference>
<dbReference type="Pfam" id="PF02721">
    <property type="entry name" value="DUF223"/>
    <property type="match status" value="1"/>
</dbReference>